<dbReference type="EMBL" id="JANRMS010001952">
    <property type="protein sequence ID" value="KAJ3525176.1"/>
    <property type="molecule type" value="Genomic_DNA"/>
</dbReference>
<accession>A0ACC1RS13</accession>
<comment type="caution">
    <text evidence="1">The sequence shown here is derived from an EMBL/GenBank/DDBJ whole genome shotgun (WGS) entry which is preliminary data.</text>
</comment>
<evidence type="ECO:0000313" key="1">
    <source>
        <dbReference type="EMBL" id="KAJ3525176.1"/>
    </source>
</evidence>
<dbReference type="Proteomes" id="UP001148629">
    <property type="component" value="Unassembled WGS sequence"/>
</dbReference>
<evidence type="ECO:0000313" key="2">
    <source>
        <dbReference type="Proteomes" id="UP001148629"/>
    </source>
</evidence>
<name>A0ACC1RS13_9HYPO</name>
<gene>
    <name evidence="1" type="ORF">NM208_g11752</name>
</gene>
<proteinExistence type="predicted"/>
<organism evidence="1 2">
    <name type="scientific">Fusarium decemcellulare</name>
    <dbReference type="NCBI Taxonomy" id="57161"/>
    <lineage>
        <taxon>Eukaryota</taxon>
        <taxon>Fungi</taxon>
        <taxon>Dikarya</taxon>
        <taxon>Ascomycota</taxon>
        <taxon>Pezizomycotina</taxon>
        <taxon>Sordariomycetes</taxon>
        <taxon>Hypocreomycetidae</taxon>
        <taxon>Hypocreales</taxon>
        <taxon>Nectriaceae</taxon>
        <taxon>Fusarium</taxon>
        <taxon>Fusarium decemcellulare species complex</taxon>
    </lineage>
</organism>
<sequence>MVFTPPPSTPKLPFDPPDSVSIPEFVFTENYARKPFAKSRNPYTCGISGKTYTTAEVIEREDLLARALAKRLGYDAGEGTEWDRVVGVYSLNTIDYIPVNHSVHRLNGIVSPASAAYSAPELEHQLRSSGANAR</sequence>
<reference evidence="1" key="1">
    <citation type="submission" date="2022-08" db="EMBL/GenBank/DDBJ databases">
        <title>Genome Sequence of Fusarium decemcellulare.</title>
        <authorList>
            <person name="Buettner E."/>
        </authorList>
    </citation>
    <scope>NUCLEOTIDE SEQUENCE</scope>
    <source>
        <strain evidence="1">Babe19</strain>
    </source>
</reference>
<protein>
    <submittedName>
        <fullName evidence="1">Uncharacterized protein</fullName>
    </submittedName>
</protein>
<keyword evidence="2" id="KW-1185">Reference proteome</keyword>